<sequence length="249" mass="28213">MYACVANRQILAYYSKRQGNFTKVVNSILEQIPTQDNKMSYAFEKHYFHYIVSDGVTYLCIADEGFGRRIPFAFLDDIKGRFLATYRDRGKTASPNEMQYDFSRILQTQMEYYSKNENADKIMQLRKDLDDVQKIMVKNIDKVLERGQKIELLVEQTEQLTSSSFQFKKKSTELKRVMWWKNAKLMVIIVVFIIILIYVIVAVACGGPLLDKCVHGSPAPSPTPSPPLPPSPPSPPSPPVSPAPAPSPA</sequence>
<dbReference type="FunFam" id="3.30.450.50:FF:000015">
    <property type="entry name" value="Synaptobrevin 2 isoform 1"/>
    <property type="match status" value="1"/>
</dbReference>
<evidence type="ECO:0000256" key="7">
    <source>
        <dbReference type="ARBA" id="ARBA00023136"/>
    </source>
</evidence>
<dbReference type="PRINTS" id="PR00219">
    <property type="entry name" value="SYNAPTOBREVN"/>
</dbReference>
<keyword evidence="6 12" id="KW-1133">Transmembrane helix</keyword>
<dbReference type="PROSITE" id="PS50892">
    <property type="entry name" value="V_SNARE"/>
    <property type="match status" value="1"/>
</dbReference>
<dbReference type="SUPFAM" id="SSF64356">
    <property type="entry name" value="SNARE-like"/>
    <property type="match status" value="1"/>
</dbReference>
<dbReference type="GO" id="GO:0015031">
    <property type="term" value="P:protein transport"/>
    <property type="evidence" value="ECO:0007669"/>
    <property type="project" value="UniProtKB-KW"/>
</dbReference>
<dbReference type="GO" id="GO:0030659">
    <property type="term" value="C:cytoplasmic vesicle membrane"/>
    <property type="evidence" value="ECO:0007669"/>
    <property type="project" value="UniProtKB-SubCell"/>
</dbReference>
<evidence type="ECO:0000256" key="2">
    <source>
        <dbReference type="ARBA" id="ARBA00008025"/>
    </source>
</evidence>
<dbReference type="InterPro" id="IPR051097">
    <property type="entry name" value="Synaptobrevin-like_transport"/>
</dbReference>
<evidence type="ECO:0000259" key="13">
    <source>
        <dbReference type="PROSITE" id="PS50859"/>
    </source>
</evidence>
<proteinExistence type="inferred from homology"/>
<dbReference type="InterPro" id="IPR001388">
    <property type="entry name" value="Synaptobrevin-like"/>
</dbReference>
<dbReference type="CDD" id="cd14824">
    <property type="entry name" value="Longin"/>
    <property type="match status" value="1"/>
</dbReference>
<dbReference type="InterPro" id="IPR010908">
    <property type="entry name" value="Longin_dom"/>
</dbReference>
<evidence type="ECO:0000256" key="12">
    <source>
        <dbReference type="SAM" id="Phobius"/>
    </source>
</evidence>
<keyword evidence="3" id="KW-0813">Transport</keyword>
<dbReference type="InterPro" id="IPR011012">
    <property type="entry name" value="Longin-like_dom_sf"/>
</dbReference>
<feature type="domain" description="Longin" evidence="13">
    <location>
        <begin position="5"/>
        <end position="106"/>
    </location>
</feature>
<evidence type="ECO:0000256" key="4">
    <source>
        <dbReference type="ARBA" id="ARBA00022692"/>
    </source>
</evidence>
<feature type="transmembrane region" description="Helical" evidence="12">
    <location>
        <begin position="185"/>
        <end position="210"/>
    </location>
</feature>
<keyword evidence="4 12" id="KW-0812">Transmembrane</keyword>
<dbReference type="AlphaFoldDB" id="A0A6B2LEZ5"/>
<dbReference type="Gene3D" id="3.30.450.50">
    <property type="entry name" value="Longin domain"/>
    <property type="match status" value="1"/>
</dbReference>
<feature type="domain" description="V-SNARE coiled-coil homology" evidence="14">
    <location>
        <begin position="121"/>
        <end position="181"/>
    </location>
</feature>
<comment type="subcellular location">
    <subcellularLocation>
        <location evidence="1">Cytoplasmic vesicle membrane</location>
    </subcellularLocation>
    <subcellularLocation>
        <location evidence="9">Endomembrane system</location>
        <topology evidence="9">Single-pass type IV membrane protein</topology>
    </subcellularLocation>
</comment>
<protein>
    <recommendedName>
        <fullName evidence="16">V-SNARE coiled-coil homology domain-containing protein</fullName>
    </recommendedName>
</protein>
<evidence type="ECO:0000313" key="15">
    <source>
        <dbReference type="EMBL" id="NDV35639.1"/>
    </source>
</evidence>
<feature type="region of interest" description="Disordered" evidence="11">
    <location>
        <begin position="215"/>
        <end position="249"/>
    </location>
</feature>
<evidence type="ECO:0000256" key="10">
    <source>
        <dbReference type="PROSITE-ProRule" id="PRU00290"/>
    </source>
</evidence>
<reference evidence="15" key="1">
    <citation type="journal article" date="2020" name="J. Eukaryot. Microbiol.">
        <title>De novo Sequencing, Assembly and Annotation of the Transcriptome for the Free-Living Testate Amoeba Arcella intermedia.</title>
        <authorList>
            <person name="Ribeiro G.M."/>
            <person name="Porfirio-Sousa A.L."/>
            <person name="Maurer-Alcala X.X."/>
            <person name="Katz L.A."/>
            <person name="Lahr D.J.G."/>
        </authorList>
    </citation>
    <scope>NUCLEOTIDE SEQUENCE</scope>
</reference>
<dbReference type="Gene3D" id="1.20.5.110">
    <property type="match status" value="1"/>
</dbReference>
<comment type="similarity">
    <text evidence="2">Belongs to the synaptobrevin family.</text>
</comment>
<organism evidence="15">
    <name type="scientific">Arcella intermedia</name>
    <dbReference type="NCBI Taxonomy" id="1963864"/>
    <lineage>
        <taxon>Eukaryota</taxon>
        <taxon>Amoebozoa</taxon>
        <taxon>Tubulinea</taxon>
        <taxon>Elardia</taxon>
        <taxon>Arcellinida</taxon>
        <taxon>Sphaerothecina</taxon>
        <taxon>Arcellidae</taxon>
        <taxon>Arcella</taxon>
    </lineage>
</organism>
<evidence type="ECO:0000256" key="1">
    <source>
        <dbReference type="ARBA" id="ARBA00004156"/>
    </source>
</evidence>
<evidence type="ECO:0000256" key="9">
    <source>
        <dbReference type="ARBA" id="ARBA00046280"/>
    </source>
</evidence>
<dbReference type="FunFam" id="1.20.5.110:FF:000004">
    <property type="entry name" value="Vesicle-associated membrane protein 7"/>
    <property type="match status" value="1"/>
</dbReference>
<dbReference type="PANTHER" id="PTHR21136">
    <property type="entry name" value="SNARE PROTEINS"/>
    <property type="match status" value="1"/>
</dbReference>
<evidence type="ECO:0000256" key="5">
    <source>
        <dbReference type="ARBA" id="ARBA00022927"/>
    </source>
</evidence>
<keyword evidence="5" id="KW-0653">Protein transport</keyword>
<accession>A0A6B2LEZ5</accession>
<dbReference type="Pfam" id="PF00957">
    <property type="entry name" value="Synaptobrevin"/>
    <property type="match status" value="1"/>
</dbReference>
<evidence type="ECO:0000256" key="8">
    <source>
        <dbReference type="ARBA" id="ARBA00023329"/>
    </source>
</evidence>
<dbReference type="GO" id="GO:0016192">
    <property type="term" value="P:vesicle-mediated transport"/>
    <property type="evidence" value="ECO:0007669"/>
    <property type="project" value="InterPro"/>
</dbReference>
<feature type="compositionally biased region" description="Pro residues" evidence="11">
    <location>
        <begin position="219"/>
        <end position="249"/>
    </location>
</feature>
<dbReference type="GO" id="GO:0005768">
    <property type="term" value="C:endosome"/>
    <property type="evidence" value="ECO:0007669"/>
    <property type="project" value="UniProtKB-ARBA"/>
</dbReference>
<keyword evidence="10" id="KW-0175">Coiled coil</keyword>
<evidence type="ECO:0000256" key="3">
    <source>
        <dbReference type="ARBA" id="ARBA00022448"/>
    </source>
</evidence>
<dbReference type="EMBL" id="GIBP01006670">
    <property type="protein sequence ID" value="NDV35639.1"/>
    <property type="molecule type" value="Transcribed_RNA"/>
</dbReference>
<dbReference type="PANTHER" id="PTHR21136:SF168">
    <property type="entry name" value="VESICLE-ASSOCIATED MEMBRANE PROTEIN 9"/>
    <property type="match status" value="1"/>
</dbReference>
<evidence type="ECO:0008006" key="16">
    <source>
        <dbReference type="Google" id="ProtNLM"/>
    </source>
</evidence>
<dbReference type="InterPro" id="IPR042855">
    <property type="entry name" value="V_SNARE_CC"/>
</dbReference>
<evidence type="ECO:0000259" key="14">
    <source>
        <dbReference type="PROSITE" id="PS50892"/>
    </source>
</evidence>
<keyword evidence="7 12" id="KW-0472">Membrane</keyword>
<name>A0A6B2LEZ5_9EUKA</name>
<dbReference type="Pfam" id="PF13774">
    <property type="entry name" value="Longin"/>
    <property type="match status" value="1"/>
</dbReference>
<dbReference type="SUPFAM" id="SSF58038">
    <property type="entry name" value="SNARE fusion complex"/>
    <property type="match status" value="1"/>
</dbReference>
<evidence type="ECO:0000256" key="6">
    <source>
        <dbReference type="ARBA" id="ARBA00022989"/>
    </source>
</evidence>
<dbReference type="SMART" id="SM01270">
    <property type="entry name" value="Longin"/>
    <property type="match status" value="1"/>
</dbReference>
<keyword evidence="8" id="KW-0968">Cytoplasmic vesicle</keyword>
<dbReference type="PROSITE" id="PS50859">
    <property type="entry name" value="LONGIN"/>
    <property type="match status" value="1"/>
</dbReference>
<evidence type="ECO:0000256" key="11">
    <source>
        <dbReference type="SAM" id="MobiDB-lite"/>
    </source>
</evidence>